<dbReference type="KEGG" id="pno:SNOG_05658"/>
<evidence type="ECO:0000313" key="2">
    <source>
        <dbReference type="EMBL" id="EAT86722.1"/>
    </source>
</evidence>
<dbReference type="InParanoid" id="Q0URF6"/>
<dbReference type="RefSeq" id="XP_001796056.1">
    <property type="nucleotide sequence ID" value="XM_001796004.1"/>
</dbReference>
<name>Q0URF6_PHANO</name>
<dbReference type="InterPro" id="IPR038883">
    <property type="entry name" value="AN11006-like"/>
</dbReference>
<feature type="domain" description="2EXR" evidence="1">
    <location>
        <begin position="28"/>
        <end position="94"/>
    </location>
</feature>
<dbReference type="EMBL" id="CH445332">
    <property type="protein sequence ID" value="EAT86722.1"/>
    <property type="molecule type" value="Genomic_DNA"/>
</dbReference>
<dbReference type="Pfam" id="PF20150">
    <property type="entry name" value="2EXR"/>
    <property type="match status" value="1"/>
</dbReference>
<reference evidence="3" key="1">
    <citation type="journal article" date="2007" name="Plant Cell">
        <title>Dothideomycete-plant interactions illuminated by genome sequencing and EST analysis of the wheat pathogen Stagonospora nodorum.</title>
        <authorList>
            <person name="Hane J.K."/>
            <person name="Lowe R.G."/>
            <person name="Solomon P.S."/>
            <person name="Tan K.C."/>
            <person name="Schoch C.L."/>
            <person name="Spatafora J.W."/>
            <person name="Crous P.W."/>
            <person name="Kodira C."/>
            <person name="Birren B.W."/>
            <person name="Galagan J.E."/>
            <person name="Torriani S.F."/>
            <person name="McDonald B.A."/>
            <person name="Oliver R.P."/>
        </authorList>
    </citation>
    <scope>NUCLEOTIDE SEQUENCE [LARGE SCALE GENOMIC DNA]</scope>
    <source>
        <strain evidence="3">SN15 / ATCC MYA-4574 / FGSC 10173</strain>
    </source>
</reference>
<dbReference type="HOGENOM" id="CLU_533288_0_0_1"/>
<dbReference type="GeneID" id="5972933"/>
<dbReference type="Proteomes" id="UP000001055">
    <property type="component" value="Unassembled WGS sequence"/>
</dbReference>
<dbReference type="PANTHER" id="PTHR42085:SF1">
    <property type="entry name" value="F-BOX DOMAIN-CONTAINING PROTEIN"/>
    <property type="match status" value="1"/>
</dbReference>
<dbReference type="PANTHER" id="PTHR42085">
    <property type="entry name" value="F-BOX DOMAIN-CONTAINING PROTEIN"/>
    <property type="match status" value="1"/>
</dbReference>
<proteinExistence type="predicted"/>
<dbReference type="VEuPathDB" id="FungiDB:JI435_304010"/>
<dbReference type="AlphaFoldDB" id="Q0URF6"/>
<accession>Q0URF6</accession>
<dbReference type="InterPro" id="IPR045518">
    <property type="entry name" value="2EXR"/>
</dbReference>
<evidence type="ECO:0000313" key="3">
    <source>
        <dbReference type="Proteomes" id="UP000001055"/>
    </source>
</evidence>
<dbReference type="VEuPathDB" id="FungiDB:JI435_056580"/>
<organism evidence="2 3">
    <name type="scientific">Phaeosphaeria nodorum (strain SN15 / ATCC MYA-4574 / FGSC 10173)</name>
    <name type="common">Glume blotch fungus</name>
    <name type="synonym">Parastagonospora nodorum</name>
    <dbReference type="NCBI Taxonomy" id="321614"/>
    <lineage>
        <taxon>Eukaryota</taxon>
        <taxon>Fungi</taxon>
        <taxon>Dikarya</taxon>
        <taxon>Ascomycota</taxon>
        <taxon>Pezizomycotina</taxon>
        <taxon>Dothideomycetes</taxon>
        <taxon>Pleosporomycetidae</taxon>
        <taxon>Pleosporales</taxon>
        <taxon>Pleosporineae</taxon>
        <taxon>Phaeosphaeriaceae</taxon>
        <taxon>Parastagonospora</taxon>
    </lineage>
</organism>
<evidence type="ECO:0000259" key="1">
    <source>
        <dbReference type="Pfam" id="PF20150"/>
    </source>
</evidence>
<protein>
    <recommendedName>
        <fullName evidence="1">2EXR domain-containing protein</fullName>
    </recommendedName>
</protein>
<sequence length="511" mass="58608">MNYFKALREASNHAHSQARPRSCDGPFRFLDLPPELRNHIYSFAVTDTQDAIKFKPRSRPLPLYMRRTDPKWNRQTRCFLGLTRVCKEIRKEFLPLHLTDHTIELAGKDLDRYLALVVSRIDGPHSQAVGDLVVKLRPMDQDDFLPDPESGLDLFPLLELCTAAPHFKARLCKSSSDTLKLPEIVPLAWTATWKQMADIRLTALTYDADAWHVICENVDIVVKLQYREEWYIECQRFEEVDDTEQDIQRWMTAVGLDLGHEDLLVESSSSDRSTITSTDSDRALLNSTGMSSFQSMPEAQDHASPPLVPDKPRCALFRFLDLPADPEWKNQKRCALGLTQVCRKIRNEVLPLHISSHTVAIHPKQLTRYVEYLLLGPTDVIGTMVLRTYLMDRYTRTVNILPLVELCTSAPRFKAIIGSSEILPLTWNATCLEWIEFTPVELQLEHNTVELFAHIAVKKGAPKEYKDKDIKINLAYALAKDLRRWMDRVGLDLHSARVTVDSESDHGHLRF</sequence>
<gene>
    <name evidence="2" type="ORF">SNOG_05658</name>
</gene>